<geneLocation type="plasmid" evidence="1">
    <name>unnamed1</name>
</geneLocation>
<sequence length="113" mass="12455">MNQLVSEPAPPQTVESEALFLCGEAFMQIRKLSGIVAEPKPRRGVFGRFSPTDRGAADRRSRAAALIYELSDVAHNLPEMVRLGVHTKQFAYFSQQTNKLAGALVEARSLARI</sequence>
<organism evidence="1 2">
    <name type="scientific">Cupriavidus pauculus</name>
    <dbReference type="NCBI Taxonomy" id="82633"/>
    <lineage>
        <taxon>Bacteria</taxon>
        <taxon>Pseudomonadati</taxon>
        <taxon>Pseudomonadota</taxon>
        <taxon>Betaproteobacteria</taxon>
        <taxon>Burkholderiales</taxon>
        <taxon>Burkholderiaceae</taxon>
        <taxon>Cupriavidus</taxon>
    </lineage>
</organism>
<evidence type="ECO:0000313" key="1">
    <source>
        <dbReference type="EMBL" id="AZG12068.1"/>
    </source>
</evidence>
<dbReference type="Proteomes" id="UP000270411">
    <property type="component" value="Plasmid unnamed1"/>
</dbReference>
<protein>
    <recommendedName>
        <fullName evidence="3">Four helix bundle protein</fullName>
    </recommendedName>
</protein>
<keyword evidence="1" id="KW-0614">Plasmid</keyword>
<gene>
    <name evidence="1" type="ORF">EHF44_00880</name>
</gene>
<dbReference type="RefSeq" id="WP_035833587.1">
    <property type="nucleotide sequence ID" value="NZ_CP033968.1"/>
</dbReference>
<name>A0A3G8GUZ2_9BURK</name>
<dbReference type="OrthoDB" id="8965402at2"/>
<dbReference type="KEGG" id="cpau:EHF44_00880"/>
<dbReference type="AlphaFoldDB" id="A0A3G8GUZ2"/>
<reference evidence="2" key="1">
    <citation type="submission" date="2018-11" db="EMBL/GenBank/DDBJ databases">
        <title>FDA dAtabase for Regulatory Grade micrObial Sequences (FDA-ARGOS): Supporting development and validation of Infectious Disease Dx tests.</title>
        <authorList>
            <person name="Goldberg B."/>
            <person name="Campos J."/>
            <person name="Tallon L."/>
            <person name="Sadzewicz L."/>
            <person name="Zhao X."/>
            <person name="Vavikolanu K."/>
            <person name="Mehta A."/>
            <person name="Aluvathingal J."/>
            <person name="Nadendla S."/>
            <person name="Geyer C."/>
            <person name="Nandy P."/>
            <person name="Yan Y."/>
            <person name="Sichtig H."/>
        </authorList>
    </citation>
    <scope>NUCLEOTIDE SEQUENCE [LARGE SCALE GENOMIC DNA]</scope>
    <source>
        <strain evidence="2">FDAARGOS_614</strain>
        <plasmid evidence="2">unnamed1</plasmid>
    </source>
</reference>
<accession>A0A3G8GUZ2</accession>
<dbReference type="EMBL" id="CP033968">
    <property type="protein sequence ID" value="AZG12068.1"/>
    <property type="molecule type" value="Genomic_DNA"/>
</dbReference>
<dbReference type="GeneID" id="60824622"/>
<evidence type="ECO:0008006" key="3">
    <source>
        <dbReference type="Google" id="ProtNLM"/>
    </source>
</evidence>
<evidence type="ECO:0000313" key="2">
    <source>
        <dbReference type="Proteomes" id="UP000270411"/>
    </source>
</evidence>
<proteinExistence type="predicted"/>